<dbReference type="EMBL" id="JBANFI010000005">
    <property type="protein sequence ID" value="MFK7161345.1"/>
    <property type="molecule type" value="Genomic_DNA"/>
</dbReference>
<protein>
    <submittedName>
        <fullName evidence="1">Uncharacterized protein</fullName>
    </submittedName>
</protein>
<accession>A0ABW8PYK4</accession>
<keyword evidence="2" id="KW-1185">Reference proteome</keyword>
<sequence length="425" mass="48635">MAQWTDQMLQAGAARLALLGKHAKLLMRAYLGEPISEADLSDAALKKLLAARILWRAEDEPGLKLSHRVADLLAEMLADEQRRQVHADVGETLEKLHLLIQAYREAQHRGDYLLQDQHQRRLVQEVDHLNSRLSDAIDSLWKRLNSDFGFVTRLSDKIRENERAQKQITRLLDGLALIDFAQLIEEVEGSGPLRRLLVSQLQQQVSRHYASLRSVQARLIELMARWRQQQARSLLAQGMLSFLKEHPNYSLPNYAQQLQPPAWLNVAAPLLPAAALTLEDLQQQPLMQHLHQLPALQHPTARFSEQAAPSQQQAETQVETGWPLMKQAVEGLYLDVLDSQEPLSALAYQQQHYPEWDAEIWLFQVLAEYLGLPQHQQQALRLYPVEEAASDWNQVQLIRDLLLWDPQQVTPHLESLTQEVSGRLP</sequence>
<evidence type="ECO:0000313" key="2">
    <source>
        <dbReference type="Proteomes" id="UP001621714"/>
    </source>
</evidence>
<reference evidence="1 2" key="1">
    <citation type="submission" date="2024-02" db="EMBL/GenBank/DDBJ databases">
        <title>Marinospirillum sp. MEB 164 isolated from Lonar lake sediment.</title>
        <authorList>
            <person name="Joshi A."/>
            <person name="Thite S."/>
        </authorList>
    </citation>
    <scope>NUCLEOTIDE SEQUENCE [LARGE SCALE GENOMIC DNA]</scope>
    <source>
        <strain evidence="1 2">MEB164</strain>
    </source>
</reference>
<evidence type="ECO:0000313" key="1">
    <source>
        <dbReference type="EMBL" id="MFK7161345.1"/>
    </source>
</evidence>
<organism evidence="1 2">
    <name type="scientific">Marinospirillum alkalitolerans</name>
    <dbReference type="NCBI Taxonomy" id="3123374"/>
    <lineage>
        <taxon>Bacteria</taxon>
        <taxon>Pseudomonadati</taxon>
        <taxon>Pseudomonadota</taxon>
        <taxon>Gammaproteobacteria</taxon>
        <taxon>Oceanospirillales</taxon>
        <taxon>Oceanospirillaceae</taxon>
        <taxon>Marinospirillum</taxon>
    </lineage>
</organism>
<comment type="caution">
    <text evidence="1">The sequence shown here is derived from an EMBL/GenBank/DDBJ whole genome shotgun (WGS) entry which is preliminary data.</text>
</comment>
<proteinExistence type="predicted"/>
<dbReference type="Proteomes" id="UP001621714">
    <property type="component" value="Unassembled WGS sequence"/>
</dbReference>
<dbReference type="RefSeq" id="WP_405339970.1">
    <property type="nucleotide sequence ID" value="NZ_JBANFI010000005.1"/>
</dbReference>
<gene>
    <name evidence="1" type="ORF">V6U78_09890</name>
</gene>
<name>A0ABW8PYK4_9GAMM</name>